<dbReference type="Proteomes" id="UP000572817">
    <property type="component" value="Unassembled WGS sequence"/>
</dbReference>
<sequence>MPDSTRPVAFVPAFVEWRCPDQNATTYIGHRHPRPVCQVAFEIRFEESERAAFFKLRLPVALKACAKKTNIFVFILPERILSLDTAPGSDANIPEPVRRGLVQANACSSSEDITRLQFSLSKPSVLVVPASTSLAPATTASGTILNMLQSLAQVTDFTLLFPSKHMSHQRLSTLCSMARDGGLKPVTSQLDLTSLNGGKGADIVEGVDLYVPTPADSPPSYDELAPSPPPPPAESSKARVPDSHTQGPRAKRPRLDPSPEDLDAQKQALEDLVASLCKKAFDGFRSELRREMQDRLKELEDKLEARIDYVAEQLRDEAHDDREDLQDRTDEQIDLRIDEQLMGIKEDVRDHVVEEMKNVEDRIKDSICSASLSLNF</sequence>
<keyword evidence="1" id="KW-0175">Coiled coil</keyword>
<keyword evidence="4" id="KW-1185">Reference proteome</keyword>
<dbReference type="Gene3D" id="1.20.120.20">
    <property type="entry name" value="Apolipoprotein"/>
    <property type="match status" value="1"/>
</dbReference>
<feature type="region of interest" description="Disordered" evidence="2">
    <location>
        <begin position="209"/>
        <end position="263"/>
    </location>
</feature>
<dbReference type="OrthoDB" id="3927492at2759"/>
<feature type="coiled-coil region" evidence="1">
    <location>
        <begin position="285"/>
        <end position="331"/>
    </location>
</feature>
<evidence type="ECO:0000313" key="4">
    <source>
        <dbReference type="Proteomes" id="UP000572817"/>
    </source>
</evidence>
<protein>
    <submittedName>
        <fullName evidence="3">Uncharacterized protein</fullName>
    </submittedName>
</protein>
<evidence type="ECO:0000313" key="3">
    <source>
        <dbReference type="EMBL" id="KAF4314409.1"/>
    </source>
</evidence>
<reference evidence="3" key="1">
    <citation type="submission" date="2020-04" db="EMBL/GenBank/DDBJ databases">
        <title>Genome Assembly and Annotation of Botryosphaeria dothidea sdau 11-99, a Latent Pathogen of Apple Fruit Ring Rot in China.</title>
        <authorList>
            <person name="Yu C."/>
            <person name="Diao Y."/>
            <person name="Lu Q."/>
            <person name="Zhao J."/>
            <person name="Cui S."/>
            <person name="Peng C."/>
            <person name="He B."/>
            <person name="Liu H."/>
        </authorList>
    </citation>
    <scope>NUCLEOTIDE SEQUENCE [LARGE SCALE GENOMIC DNA]</scope>
    <source>
        <strain evidence="3">Sdau11-99</strain>
    </source>
</reference>
<proteinExistence type="predicted"/>
<name>A0A8H4N7Q7_9PEZI</name>
<evidence type="ECO:0000256" key="2">
    <source>
        <dbReference type="SAM" id="MobiDB-lite"/>
    </source>
</evidence>
<gene>
    <name evidence="3" type="ORF">GTA08_BOTSDO01197</name>
</gene>
<accession>A0A8H4N7Q7</accession>
<comment type="caution">
    <text evidence="3">The sequence shown here is derived from an EMBL/GenBank/DDBJ whole genome shotgun (WGS) entry which is preliminary data.</text>
</comment>
<evidence type="ECO:0000256" key="1">
    <source>
        <dbReference type="SAM" id="Coils"/>
    </source>
</evidence>
<dbReference type="AlphaFoldDB" id="A0A8H4N7Q7"/>
<dbReference type="EMBL" id="WWBZ02000001">
    <property type="protein sequence ID" value="KAF4314409.1"/>
    <property type="molecule type" value="Genomic_DNA"/>
</dbReference>
<organism evidence="3 4">
    <name type="scientific">Botryosphaeria dothidea</name>
    <dbReference type="NCBI Taxonomy" id="55169"/>
    <lineage>
        <taxon>Eukaryota</taxon>
        <taxon>Fungi</taxon>
        <taxon>Dikarya</taxon>
        <taxon>Ascomycota</taxon>
        <taxon>Pezizomycotina</taxon>
        <taxon>Dothideomycetes</taxon>
        <taxon>Dothideomycetes incertae sedis</taxon>
        <taxon>Botryosphaeriales</taxon>
        <taxon>Botryosphaeriaceae</taxon>
        <taxon>Botryosphaeria</taxon>
    </lineage>
</organism>